<organism evidence="1 2">
    <name type="scientific">Amycolatopsis minnesotensis</name>
    <dbReference type="NCBI Taxonomy" id="337894"/>
    <lineage>
        <taxon>Bacteria</taxon>
        <taxon>Bacillati</taxon>
        <taxon>Actinomycetota</taxon>
        <taxon>Actinomycetes</taxon>
        <taxon>Pseudonocardiales</taxon>
        <taxon>Pseudonocardiaceae</taxon>
        <taxon>Amycolatopsis</taxon>
    </lineage>
</organism>
<dbReference type="SUPFAM" id="SSF75304">
    <property type="entry name" value="Amidase signature (AS) enzymes"/>
    <property type="match status" value="1"/>
</dbReference>
<evidence type="ECO:0000313" key="1">
    <source>
        <dbReference type="EMBL" id="GAA1992254.1"/>
    </source>
</evidence>
<proteinExistence type="predicted"/>
<comment type="caution">
    <text evidence="1">The sequence shown here is derived from an EMBL/GenBank/DDBJ whole genome shotgun (WGS) entry which is preliminary data.</text>
</comment>
<protein>
    <recommendedName>
        <fullName evidence="3">Amidase</fullName>
    </recommendedName>
</protein>
<reference evidence="1 2" key="1">
    <citation type="journal article" date="2019" name="Int. J. Syst. Evol. Microbiol.">
        <title>The Global Catalogue of Microorganisms (GCM) 10K type strain sequencing project: providing services to taxonomists for standard genome sequencing and annotation.</title>
        <authorList>
            <consortium name="The Broad Institute Genomics Platform"/>
            <consortium name="The Broad Institute Genome Sequencing Center for Infectious Disease"/>
            <person name="Wu L."/>
            <person name="Ma J."/>
        </authorList>
    </citation>
    <scope>NUCLEOTIDE SEQUENCE [LARGE SCALE GENOMIC DNA]</scope>
    <source>
        <strain evidence="1 2">JCM 14545</strain>
    </source>
</reference>
<evidence type="ECO:0000313" key="2">
    <source>
        <dbReference type="Proteomes" id="UP001501116"/>
    </source>
</evidence>
<sequence length="49" mass="5218">MISLPPHTGADGLPIGVHLVAASGREDLLLRVAAELEIAAPWQNRHPAR</sequence>
<gene>
    <name evidence="1" type="ORF">GCM10009754_83920</name>
</gene>
<dbReference type="Gene3D" id="3.90.1300.10">
    <property type="entry name" value="Amidase signature (AS) domain"/>
    <property type="match status" value="1"/>
</dbReference>
<dbReference type="EMBL" id="BAAANN010000064">
    <property type="protein sequence ID" value="GAA1992254.1"/>
    <property type="molecule type" value="Genomic_DNA"/>
</dbReference>
<keyword evidence="2" id="KW-1185">Reference proteome</keyword>
<evidence type="ECO:0008006" key="3">
    <source>
        <dbReference type="Google" id="ProtNLM"/>
    </source>
</evidence>
<name>A0ABN2STT0_9PSEU</name>
<dbReference type="InterPro" id="IPR036928">
    <property type="entry name" value="AS_sf"/>
</dbReference>
<dbReference type="Proteomes" id="UP001501116">
    <property type="component" value="Unassembled WGS sequence"/>
</dbReference>
<accession>A0ABN2STT0</accession>